<dbReference type="EMBL" id="PUHQ01000012">
    <property type="protein sequence ID" value="KAG0664793.1"/>
    <property type="molecule type" value="Genomic_DNA"/>
</dbReference>
<evidence type="ECO:0000256" key="7">
    <source>
        <dbReference type="ARBA" id="ARBA00022803"/>
    </source>
</evidence>
<dbReference type="Gene3D" id="1.25.40.10">
    <property type="entry name" value="Tetratricopeptide repeat domain"/>
    <property type="match status" value="3"/>
</dbReference>
<dbReference type="Pfam" id="PF13844">
    <property type="entry name" value="Glyco_transf_41"/>
    <property type="match status" value="2"/>
</dbReference>
<evidence type="ECO:0000259" key="10">
    <source>
        <dbReference type="Pfam" id="PF13844"/>
    </source>
</evidence>
<dbReference type="GO" id="GO:0006493">
    <property type="term" value="P:protein O-linked glycosylation"/>
    <property type="evidence" value="ECO:0007669"/>
    <property type="project" value="TreeGrafter"/>
</dbReference>
<evidence type="ECO:0000313" key="11">
    <source>
        <dbReference type="EMBL" id="KAG0664793.1"/>
    </source>
</evidence>
<dbReference type="SUPFAM" id="SSF48452">
    <property type="entry name" value="TPR-like"/>
    <property type="match status" value="1"/>
</dbReference>
<organism evidence="11 12">
    <name type="scientific">Rhodotorula mucilaginosa</name>
    <name type="common">Yeast</name>
    <name type="synonym">Rhodotorula rubra</name>
    <dbReference type="NCBI Taxonomy" id="5537"/>
    <lineage>
        <taxon>Eukaryota</taxon>
        <taxon>Fungi</taxon>
        <taxon>Dikarya</taxon>
        <taxon>Basidiomycota</taxon>
        <taxon>Pucciniomycotina</taxon>
        <taxon>Microbotryomycetes</taxon>
        <taxon>Sporidiobolales</taxon>
        <taxon>Sporidiobolaceae</taxon>
        <taxon>Rhodotorula</taxon>
    </lineage>
</organism>
<sequence>MDPEQQRPPQSSATAAAGAGQVGGSSASSASTAAASTSSMQQPPVHMPPTTTRRSSVASAPALSALSIPLPTFPVLPPPSVGDPHQTFQTPSQVSAILSLPPPLLMQLARTDSPVEQLHIAEKRGVKSYLSAMAIPPPSPTSLVESIARENAAGFVGGTSTFAGDANGHGGAAAGMTTTSAGGHGGEVGVPPATNTRPALNVPLSIPLSLPNFTAAAASSSSSTTALTSDSNAVASTSSGGGGTTTTSSSNGSQAQLALPLLLGQVFAPPPLTPGVLAPIPGFGSVSSLFATSSTAGAPLPPDAGSTPTSPTAPPRIAFAPSVDAWSLHTASQRAAEGAGTEPKTGTDDGTTGLDVGDLARQIKDWALETQERHVEVQVAEAKAAAVVLAAQVQAQEAADTGTGLGTAAGGLVTPAPSQEVEASSTMSTSSSTARGTTSERDKDGLKIYAEAYKKQLDALASGYFAQLHRDALQRLEDETRSRAAAEATATAGEGARASGGGGAVSEGWSLPRAASSNLTAADSSLFGSTNVGASSSSAVYSTFGSTAPLSSSQAPTLQSLTTLTSSRSQAEAMHVRASAAAAVAAQVMAAQDLARSAGEKLVELGVDPRKVVEEVGGMVDRTASETSVAGLEEIIDKAVASATSRRGSRDERSTPATATGAGAGPSSETMMHRTLSSGAKSDAMSIEDVGQPALPASTSTAAATAPSTISADATLSGAAAAAATSGQASVADLASLPHANRPPSTARQPPTTSTSSGGFDGVNAAATAAGHAAATAEAYPPQPPYGMPGQTTTAAEYAALATPEKRDYLLSYAHQLYSSEPQSPQLLPLLHTLEALHPDHLPTLLLISCVYYSRGELESSLYYNKRLLQIDPSYVEAMSNIGTTLRAMGRWSEAEKWWWKAIKLRPTYWDATENLLGVLCNPTATIAPGATEAAALESTPPAPRYREAITLCEYVESQIFAPPAMTAAAPVVPTREVFLNPLSNVARPLTLPSTVPHNHVHRLQNLFYAKGNLKLALGEQAGAQDEYEKAIEIGLSLPEWARRVQGLQWPLEGCTTRDLVVAATVIAKLLAVHAESKGRPDGAQKVAEMAKLFGIARDDGHIAFERLLRVVRQGGDAYARRLLAMGGGVLPTVLLEPKSLAQLPNMLFPESKGAIASMFDPNSLQGRHGVDPARQAVLVSTNQTTSTMLLTLAKVIQDSLNPTATNRHTIGGIPASQSLLLPLYYVALALYPSPSTCNNLGILLSTLTATAVVSTDDPANPIAVLNGQGLALRYYEYGLKLDNKHPHLYTNLGSLLKDMGQLHQAVAMYKQAVAYNPGFDVALANLANAVKDLGQIQESIPYYRRAVALNPNFPEAVCGLVNALGGVCDWAGRGGVGEEWLVSEDNRLEYVPRQPDGQLPRAGYMSQISSLVQKQLYDGYAYGVGSLSFYGGAKEWLELVSFALLGGPSTQMPAEMRELWTTRFNRLLAVKDRRRALFNEGGYLIRLIERLSRRTQRRWYLTAYGQTLAYEPGQVVPARVKPTREDVDRYRRIPLPPSLPPIPVPTVLPFHCFTLPVTARETRLISHRTGLRISHSTLNQPWMPPIVYPPPRPPIDGKINLGYVSSDLGNHPLSHLMQSVFGMHDLSRFNVFVYATSPSDGTQYRQKIEAESQNFVNVSSLSTQQIVERIVHDEIHVLVNLSGYTKGARNEVFAARPAPVQMSYMGFASTLSAGWCDYFIVDPIVCPPGLVSGNHWRQQADVQRNPRPPRIPELTEFEGDPDPEGPSEEYVYTEKLIYLPHSYFVTDHKQAWREDDLASIVPGEAPITSSAPPTAESAWAIEEHKRWQMRRQMFPQLRDDTVIFANWNQLYKIDPFIFRLWLSILQKHPNSILWLLRFPAPGEQHLKETAAKWAGQDVADRVVFTDVANKNEHIQRGRIADLFLDTTECNAHTTAADILWSGTPILTFPRHLHKMCSRVAASIAAATGFGGNMIVPNELEYERRALELAGSLVYEYIPPDASKPPHSLEAREQRRAKGELAALRQQLFLTREHSPLFDTKRWVRNLEKGLVEAWRRYVNGAEFEDSPEWGRGQELKGASIWINDDADGTNWDRREPYSH</sequence>
<dbReference type="PANTHER" id="PTHR44998">
    <property type="match status" value="1"/>
</dbReference>
<dbReference type="PROSITE" id="PS50293">
    <property type="entry name" value="TPR_REGION"/>
    <property type="match status" value="1"/>
</dbReference>
<dbReference type="PROSITE" id="PS50005">
    <property type="entry name" value="TPR"/>
    <property type="match status" value="3"/>
</dbReference>
<feature type="domain" description="O-GlcNAc transferase C-terminal" evidence="10">
    <location>
        <begin position="1832"/>
        <end position="1990"/>
    </location>
</feature>
<proteinExistence type="inferred from homology"/>
<feature type="repeat" description="TPR" evidence="8">
    <location>
        <begin position="876"/>
        <end position="909"/>
    </location>
</feature>
<feature type="compositionally biased region" description="Polar residues" evidence="9">
    <location>
        <begin position="743"/>
        <end position="758"/>
    </location>
</feature>
<evidence type="ECO:0000256" key="9">
    <source>
        <dbReference type="SAM" id="MobiDB-lite"/>
    </source>
</evidence>
<dbReference type="SMART" id="SM00028">
    <property type="entry name" value="TPR"/>
    <property type="match status" value="4"/>
</dbReference>
<feature type="repeat" description="TPR" evidence="8">
    <location>
        <begin position="1321"/>
        <end position="1354"/>
    </location>
</feature>
<keyword evidence="6" id="KW-0677">Repeat</keyword>
<comment type="similarity">
    <text evidence="2">Belongs to the glycosyltransferase 41 family. O-GlcNAc transferase subfamily.</text>
</comment>
<dbReference type="Gene3D" id="3.40.50.11380">
    <property type="match status" value="1"/>
</dbReference>
<feature type="compositionally biased region" description="Low complexity" evidence="9">
    <location>
        <begin position="222"/>
        <end position="238"/>
    </location>
</feature>
<comment type="caution">
    <text evidence="11">The sequence shown here is derived from an EMBL/GenBank/DDBJ whole genome shotgun (WGS) entry which is preliminary data.</text>
</comment>
<dbReference type="InterPro" id="IPR011990">
    <property type="entry name" value="TPR-like_helical_dom_sf"/>
</dbReference>
<feature type="repeat" description="TPR" evidence="8">
    <location>
        <begin position="1287"/>
        <end position="1320"/>
    </location>
</feature>
<evidence type="ECO:0000256" key="8">
    <source>
        <dbReference type="PROSITE-ProRule" id="PRU00339"/>
    </source>
</evidence>
<feature type="region of interest" description="Disordered" evidence="9">
    <location>
        <begin position="329"/>
        <end position="355"/>
    </location>
</feature>
<accession>A0A9P6W5X2</accession>
<gene>
    <name evidence="11" type="ORF">C6P46_000930</name>
</gene>
<dbReference type="Gene3D" id="3.40.50.2000">
    <property type="entry name" value="Glycogen Phosphorylase B"/>
    <property type="match status" value="1"/>
</dbReference>
<feature type="compositionally biased region" description="Low complexity" evidence="9">
    <location>
        <begin position="11"/>
        <end position="39"/>
    </location>
</feature>
<feature type="compositionally biased region" description="Low complexity" evidence="9">
    <location>
        <begin position="655"/>
        <end position="668"/>
    </location>
</feature>
<evidence type="ECO:0000256" key="2">
    <source>
        <dbReference type="ARBA" id="ARBA00005386"/>
    </source>
</evidence>
<comment type="pathway">
    <text evidence="1">Protein modification; protein glycosylation.</text>
</comment>
<evidence type="ECO:0000256" key="5">
    <source>
        <dbReference type="ARBA" id="ARBA00022679"/>
    </source>
</evidence>
<feature type="region of interest" description="Disordered" evidence="9">
    <location>
        <begin position="297"/>
        <end position="317"/>
    </location>
</feature>
<feature type="region of interest" description="Disordered" evidence="9">
    <location>
        <begin position="737"/>
        <end position="763"/>
    </location>
</feature>
<evidence type="ECO:0000256" key="1">
    <source>
        <dbReference type="ARBA" id="ARBA00004922"/>
    </source>
</evidence>
<reference evidence="11 12" key="1">
    <citation type="submission" date="2020-11" db="EMBL/GenBank/DDBJ databases">
        <title>Kefir isolates.</title>
        <authorList>
            <person name="Marcisauskas S."/>
            <person name="Kim Y."/>
            <person name="Blasche S."/>
        </authorList>
    </citation>
    <scope>NUCLEOTIDE SEQUENCE [LARGE SCALE GENOMIC DNA]</scope>
    <source>
        <strain evidence="11 12">KR</strain>
    </source>
</reference>
<dbReference type="PANTHER" id="PTHR44998:SF1">
    <property type="entry name" value="UDP-N-ACETYLGLUCOSAMINE--PEPTIDE N-ACETYLGLUCOSAMINYLTRANSFERASE 110 KDA SUBUNIT"/>
    <property type="match status" value="1"/>
</dbReference>
<keyword evidence="4" id="KW-0328">Glycosyltransferase</keyword>
<keyword evidence="5" id="KW-0808">Transferase</keyword>
<dbReference type="InterPro" id="IPR019734">
    <property type="entry name" value="TPR_rpt"/>
</dbReference>
<dbReference type="InterPro" id="IPR029489">
    <property type="entry name" value="OGT/SEC/SPY_C"/>
</dbReference>
<dbReference type="Pfam" id="PF13374">
    <property type="entry name" value="TPR_10"/>
    <property type="match status" value="1"/>
</dbReference>
<dbReference type="GO" id="GO:0097363">
    <property type="term" value="F:protein O-acetylglucosaminyltransferase activity"/>
    <property type="evidence" value="ECO:0007669"/>
    <property type="project" value="UniProtKB-EC"/>
</dbReference>
<feature type="domain" description="O-GlcNAc transferase C-terminal" evidence="10">
    <location>
        <begin position="1545"/>
        <end position="1728"/>
    </location>
</feature>
<keyword evidence="12" id="KW-1185">Reference proteome</keyword>
<evidence type="ECO:0000313" key="12">
    <source>
        <dbReference type="Proteomes" id="UP000777482"/>
    </source>
</evidence>
<feature type="region of interest" description="Disordered" evidence="9">
    <location>
        <begin position="1739"/>
        <end position="1766"/>
    </location>
</feature>
<name>A0A9P6W5X2_RHOMI</name>
<feature type="region of interest" description="Disordered" evidence="9">
    <location>
        <begin position="173"/>
        <end position="196"/>
    </location>
</feature>
<feature type="region of interest" description="Disordered" evidence="9">
    <location>
        <begin position="1"/>
        <end position="59"/>
    </location>
</feature>
<feature type="region of interest" description="Disordered" evidence="9">
    <location>
        <begin position="409"/>
        <end position="441"/>
    </location>
</feature>
<feature type="region of interest" description="Disordered" evidence="9">
    <location>
        <begin position="641"/>
        <end position="686"/>
    </location>
</feature>
<dbReference type="EC" id="2.4.1.255" evidence="3"/>
<dbReference type="Proteomes" id="UP000777482">
    <property type="component" value="Unassembled WGS sequence"/>
</dbReference>
<feature type="compositionally biased region" description="Low complexity" evidence="9">
    <location>
        <begin position="424"/>
        <end position="437"/>
    </location>
</feature>
<evidence type="ECO:0000256" key="3">
    <source>
        <dbReference type="ARBA" id="ARBA00011970"/>
    </source>
</evidence>
<feature type="compositionally biased region" description="Acidic residues" evidence="9">
    <location>
        <begin position="1756"/>
        <end position="1766"/>
    </location>
</feature>
<dbReference type="OrthoDB" id="421121at2759"/>
<dbReference type="Pfam" id="PF13181">
    <property type="entry name" value="TPR_8"/>
    <property type="match status" value="2"/>
</dbReference>
<feature type="region of interest" description="Disordered" evidence="9">
    <location>
        <begin position="479"/>
        <end position="505"/>
    </location>
</feature>
<evidence type="ECO:0000256" key="6">
    <source>
        <dbReference type="ARBA" id="ARBA00022737"/>
    </source>
</evidence>
<keyword evidence="7 8" id="KW-0802">TPR repeat</keyword>
<protein>
    <recommendedName>
        <fullName evidence="3">protein O-GlcNAc transferase</fullName>
        <ecNumber evidence="3">2.4.1.255</ecNumber>
    </recommendedName>
</protein>
<evidence type="ECO:0000256" key="4">
    <source>
        <dbReference type="ARBA" id="ARBA00022676"/>
    </source>
</evidence>
<feature type="region of interest" description="Disordered" evidence="9">
    <location>
        <begin position="222"/>
        <end position="252"/>
    </location>
</feature>
<feature type="compositionally biased region" description="Low complexity" evidence="9">
    <location>
        <begin position="485"/>
        <end position="497"/>
    </location>
</feature>